<dbReference type="EMBL" id="JNVL01000009">
    <property type="protein sequence ID" value="KER06460.1"/>
    <property type="molecule type" value="Genomic_DNA"/>
</dbReference>
<evidence type="ECO:0000313" key="3">
    <source>
        <dbReference type="Proteomes" id="UP000028027"/>
    </source>
</evidence>
<evidence type="ECO:0000256" key="1">
    <source>
        <dbReference type="SAM" id="Phobius"/>
    </source>
</evidence>
<keyword evidence="1" id="KW-0812">Transmembrane</keyword>
<reference evidence="2 3" key="1">
    <citation type="submission" date="2014-06" db="EMBL/GenBank/DDBJ databases">
        <authorList>
            <person name="Ngugi D.K."/>
            <person name="Blom J."/>
            <person name="Alam I."/>
            <person name="Rashid M."/>
            <person name="Ba Alawi W."/>
            <person name="Zhang G."/>
            <person name="Hikmawan T."/>
            <person name="Guan Y."/>
            <person name="Antunes A."/>
            <person name="Siam R."/>
            <person name="Eldorry H."/>
            <person name="Bajic V."/>
            <person name="Stingl U."/>
        </authorList>
    </citation>
    <scope>NUCLEOTIDE SEQUENCE [LARGE SCALE GENOMIC DNA]</scope>
    <source>
        <strain evidence="2">SCGC AAA799-E16</strain>
    </source>
</reference>
<comment type="caution">
    <text evidence="2">The sequence shown here is derived from an EMBL/GenBank/DDBJ whole genome shotgun (WGS) entry which is preliminary data.</text>
</comment>
<organism evidence="2 3">
    <name type="scientific">Marine Group I thaumarchaeote SCGC AAA799-E16</name>
    <dbReference type="NCBI Taxonomy" id="1502292"/>
    <lineage>
        <taxon>Archaea</taxon>
        <taxon>Nitrososphaerota</taxon>
        <taxon>Marine Group I</taxon>
    </lineage>
</organism>
<protein>
    <submittedName>
        <fullName evidence="2">Ig family protein</fullName>
    </submittedName>
</protein>
<name>A0A081S6A7_9ARCH</name>
<proteinExistence type="predicted"/>
<evidence type="ECO:0000313" key="2">
    <source>
        <dbReference type="EMBL" id="KER06460.1"/>
    </source>
</evidence>
<sequence length="316" mass="36461">MNKMYLKLSFIALILTLSPNFSFAENDEELKIPAPFVDELKDPQSYVDKYYAEPDYRKWFDENYPEYSSIYQAVDLEKPVFITLSDIEKRIILDGKWTDDVEWKTSSYDGWLFHDGSGVILRSAHQNNNIYFLVDFISDRTIDTNTDRAMICLEGNNEKNIVAQKNAYCFIANMNGNNPLVLQGGGVSHLSGNFNPIYVEDVVAIGTTSDFKDRYSQIPHTTYEFKIPIDLVGRYSEYGLYVFVYESDTGKSYSWPRNIELENNFTIPSPSEWGVMISPDKTLPEFEFPLLLSVISFLTILYFSKKKSSGLLMRNY</sequence>
<dbReference type="PATRIC" id="fig|1502292.3.peg.775"/>
<dbReference type="Proteomes" id="UP000028027">
    <property type="component" value="Unassembled WGS sequence"/>
</dbReference>
<gene>
    <name evidence="2" type="ORF">AAA799E16_00841</name>
</gene>
<dbReference type="AlphaFoldDB" id="A0A081S6A7"/>
<keyword evidence="3" id="KW-1185">Reference proteome</keyword>
<feature type="transmembrane region" description="Helical" evidence="1">
    <location>
        <begin position="286"/>
        <end position="304"/>
    </location>
</feature>
<accession>A0A081S6A7</accession>
<keyword evidence="1" id="KW-0472">Membrane</keyword>
<keyword evidence="1" id="KW-1133">Transmembrane helix</keyword>